<accession>A0A8B3EGY6</accession>
<name>A0A8B3EGY6_VIBHA</name>
<dbReference type="Proteomes" id="UP000253437">
    <property type="component" value="Unassembled WGS sequence"/>
</dbReference>
<comment type="caution">
    <text evidence="1">The sequence shown here is derived from an EMBL/GenBank/DDBJ whole genome shotgun (WGS) entry which is preliminary data.</text>
</comment>
<dbReference type="AlphaFoldDB" id="A0A8B3EGY6"/>
<organism evidence="1 2">
    <name type="scientific">Vibrio harveyi</name>
    <name type="common">Beneckea harveyi</name>
    <dbReference type="NCBI Taxonomy" id="669"/>
    <lineage>
        <taxon>Bacteria</taxon>
        <taxon>Pseudomonadati</taxon>
        <taxon>Pseudomonadota</taxon>
        <taxon>Gammaproteobacteria</taxon>
        <taxon>Vibrionales</taxon>
        <taxon>Vibrionaceae</taxon>
        <taxon>Vibrio</taxon>
    </lineage>
</organism>
<proteinExistence type="predicted"/>
<reference evidence="1 2" key="1">
    <citation type="submission" date="2018-08" db="EMBL/GenBank/DDBJ databases">
        <title>Vibrio harveyi strains pathogenic to white snook Centropomus viridis Lockington (1877) and potential probiotic bacteria.</title>
        <authorList>
            <person name="Soto-Rodriguez S."/>
            <person name="Gomez-Gil B."/>
            <person name="Lozano-Olvera R."/>
        </authorList>
    </citation>
    <scope>NUCLEOTIDE SEQUENCE [LARGE SCALE GENOMIC DNA]</scope>
    <source>
        <strain evidence="1 2">CAIM 1508</strain>
    </source>
</reference>
<sequence length="170" mass="19105">MTNKLIQLQSASSNHFTLVGDSRKNLQKAVVQSLLASFEANKCRAFVIVCSYSEQKKLTELIRESGLVVKETRSNGSIWLQGAMDYNGMPTVIFRQCRTGNEEALAGFFFRHSRWFINGDYATNKMLVVASASVGYDDNAMTIYKELPPVADRVYLTDFQISEIEGARVE</sequence>
<gene>
    <name evidence="1" type="ORF">DS957_003950</name>
</gene>
<evidence type="ECO:0000313" key="1">
    <source>
        <dbReference type="EMBL" id="RIW17929.1"/>
    </source>
</evidence>
<protein>
    <submittedName>
        <fullName evidence="1">Uncharacterized protein</fullName>
    </submittedName>
</protein>
<dbReference type="EMBL" id="QOUW02000007">
    <property type="protein sequence ID" value="RIW17929.1"/>
    <property type="molecule type" value="Genomic_DNA"/>
</dbReference>
<dbReference type="RefSeq" id="WP_114091675.1">
    <property type="nucleotide sequence ID" value="NZ_QOUW02000007.1"/>
</dbReference>
<evidence type="ECO:0000313" key="2">
    <source>
        <dbReference type="Proteomes" id="UP000253437"/>
    </source>
</evidence>